<name>A0A7U2FA96_PHANO</name>
<protein>
    <submittedName>
        <fullName evidence="2">Uncharacterized protein</fullName>
    </submittedName>
</protein>
<sequence>MILLPFHTSVRLRRHTWEREIKTTKENCERQSPRVDGGDEVAHGIMHTRRK</sequence>
<evidence type="ECO:0000256" key="1">
    <source>
        <dbReference type="SAM" id="MobiDB-lite"/>
    </source>
</evidence>
<organism evidence="2 3">
    <name type="scientific">Phaeosphaeria nodorum (strain SN15 / ATCC MYA-4574 / FGSC 10173)</name>
    <name type="common">Glume blotch fungus</name>
    <name type="synonym">Parastagonospora nodorum</name>
    <dbReference type="NCBI Taxonomy" id="321614"/>
    <lineage>
        <taxon>Eukaryota</taxon>
        <taxon>Fungi</taxon>
        <taxon>Dikarya</taxon>
        <taxon>Ascomycota</taxon>
        <taxon>Pezizomycotina</taxon>
        <taxon>Dothideomycetes</taxon>
        <taxon>Pleosporomycetidae</taxon>
        <taxon>Pleosporales</taxon>
        <taxon>Pleosporineae</taxon>
        <taxon>Phaeosphaeriaceae</taxon>
        <taxon>Parastagonospora</taxon>
    </lineage>
</organism>
<keyword evidence="3" id="KW-1185">Reference proteome</keyword>
<evidence type="ECO:0000313" key="3">
    <source>
        <dbReference type="Proteomes" id="UP000663193"/>
    </source>
</evidence>
<dbReference type="Proteomes" id="UP000663193">
    <property type="component" value="Chromosome 12"/>
</dbReference>
<evidence type="ECO:0000313" key="2">
    <source>
        <dbReference type="EMBL" id="QRD01591.1"/>
    </source>
</evidence>
<dbReference type="EMBL" id="CP069034">
    <property type="protein sequence ID" value="QRD01591.1"/>
    <property type="molecule type" value="Genomic_DNA"/>
</dbReference>
<dbReference type="VEuPathDB" id="FungiDB:JI435_417030"/>
<gene>
    <name evidence="2" type="ORF">JI435_417030</name>
</gene>
<proteinExistence type="predicted"/>
<reference evidence="3" key="1">
    <citation type="journal article" date="2021" name="BMC Genomics">
        <title>Chromosome-level genome assembly and manually-curated proteome of model necrotroph Parastagonospora nodorum Sn15 reveals a genome-wide trove of candidate effector homologs, and redundancy of virulence-related functions within an accessory chromosome.</title>
        <authorList>
            <person name="Bertazzoni S."/>
            <person name="Jones D.A.B."/>
            <person name="Phan H.T."/>
            <person name="Tan K.-C."/>
            <person name="Hane J.K."/>
        </authorList>
    </citation>
    <scope>NUCLEOTIDE SEQUENCE [LARGE SCALE GENOMIC DNA]</scope>
    <source>
        <strain evidence="3">SN15 / ATCC MYA-4574 / FGSC 10173)</strain>
    </source>
</reference>
<dbReference type="AlphaFoldDB" id="A0A7U2FA96"/>
<feature type="region of interest" description="Disordered" evidence="1">
    <location>
        <begin position="26"/>
        <end position="51"/>
    </location>
</feature>
<accession>A0A7U2FA96</accession>
<feature type="compositionally biased region" description="Basic and acidic residues" evidence="1">
    <location>
        <begin position="26"/>
        <end position="42"/>
    </location>
</feature>